<proteinExistence type="predicted"/>
<dbReference type="EMBL" id="BLAL01000244">
    <property type="protein sequence ID" value="GES95740.1"/>
    <property type="molecule type" value="Genomic_DNA"/>
</dbReference>
<dbReference type="AlphaFoldDB" id="A0A8H3M0K7"/>
<dbReference type="OrthoDB" id="2389627at2759"/>
<evidence type="ECO:0000313" key="3">
    <source>
        <dbReference type="Proteomes" id="UP000615446"/>
    </source>
</evidence>
<organism evidence="2 3">
    <name type="scientific">Rhizophagus clarus</name>
    <dbReference type="NCBI Taxonomy" id="94130"/>
    <lineage>
        <taxon>Eukaryota</taxon>
        <taxon>Fungi</taxon>
        <taxon>Fungi incertae sedis</taxon>
        <taxon>Mucoromycota</taxon>
        <taxon>Glomeromycotina</taxon>
        <taxon>Glomeromycetes</taxon>
        <taxon>Glomerales</taxon>
        <taxon>Glomeraceae</taxon>
        <taxon>Rhizophagus</taxon>
    </lineage>
</organism>
<protein>
    <submittedName>
        <fullName evidence="2">Uncharacterized protein</fullName>
    </submittedName>
</protein>
<keyword evidence="1" id="KW-1133">Transmembrane helix</keyword>
<accession>A0A8H3M0K7</accession>
<gene>
    <name evidence="2" type="ORF">RCL2_002240100</name>
</gene>
<comment type="caution">
    <text evidence="2">The sequence shown here is derived from an EMBL/GenBank/DDBJ whole genome shotgun (WGS) entry which is preliminary data.</text>
</comment>
<feature type="transmembrane region" description="Helical" evidence="1">
    <location>
        <begin position="292"/>
        <end position="314"/>
    </location>
</feature>
<dbReference type="Proteomes" id="UP000615446">
    <property type="component" value="Unassembled WGS sequence"/>
</dbReference>
<evidence type="ECO:0000256" key="1">
    <source>
        <dbReference type="SAM" id="Phobius"/>
    </source>
</evidence>
<keyword evidence="1" id="KW-0812">Transmembrane</keyword>
<reference evidence="2" key="1">
    <citation type="submission" date="2019-10" db="EMBL/GenBank/DDBJ databases">
        <title>Conservation and host-specific expression of non-tandemly repeated heterogenous ribosome RNA gene in arbuscular mycorrhizal fungi.</title>
        <authorList>
            <person name="Maeda T."/>
            <person name="Kobayashi Y."/>
            <person name="Nakagawa T."/>
            <person name="Ezawa T."/>
            <person name="Yamaguchi K."/>
            <person name="Bino T."/>
            <person name="Nishimoto Y."/>
            <person name="Shigenobu S."/>
            <person name="Kawaguchi M."/>
        </authorList>
    </citation>
    <scope>NUCLEOTIDE SEQUENCE</scope>
    <source>
        <strain evidence="2">HR1</strain>
    </source>
</reference>
<name>A0A8H3M0K7_9GLOM</name>
<evidence type="ECO:0000313" key="2">
    <source>
        <dbReference type="EMBL" id="GES95740.1"/>
    </source>
</evidence>
<sequence>MSVSCHCYNCNYSTNSTNSYLSSNNDNNDKQNLILQVCKGIFEAIQNENTTAVIICSMSHRQIRNIHQVESCINEEFGHLFINNILRKEIKDFSIYTWRIRFKWSGFNNDSLIKNLLKISKEWYDPFTNHLQKINNQKRNEWFYEQNGEDGILDNLKKLLPGFKYLFEYSWKSSYYNNNCYGDFVFASDSGIFIMITVNARNERIFQSLKYKNKASEIFERKYVAFLGATYNYDEDVTGKATLEFNYDNDEIIMQNLKEIHNNSLQGYNNNRIGTLVREEQIEDQIDQIAKVAAGAVVGIAAVAAVAGVGYLAYKAASNKTVRRAASEIASEVGVGLAFSLIQELEKERRKARK</sequence>
<keyword evidence="1" id="KW-0472">Membrane</keyword>